<protein>
    <recommendedName>
        <fullName evidence="3">Protein-glutamine gamma-glutamyltransferase-like C-terminal domain-containing protein</fullName>
    </recommendedName>
</protein>
<gene>
    <name evidence="4" type="ORF">SAMN05216214_102113</name>
</gene>
<feature type="transmembrane region" description="Helical" evidence="2">
    <location>
        <begin position="204"/>
        <end position="227"/>
    </location>
</feature>
<evidence type="ECO:0000313" key="4">
    <source>
        <dbReference type="EMBL" id="SEK38758.1"/>
    </source>
</evidence>
<accession>A0A1H7GL01</accession>
<feature type="transmembrane region" description="Helical" evidence="2">
    <location>
        <begin position="149"/>
        <end position="175"/>
    </location>
</feature>
<dbReference type="AlphaFoldDB" id="A0A1H7GL01"/>
<feature type="region of interest" description="Disordered" evidence="1">
    <location>
        <begin position="311"/>
        <end position="339"/>
    </location>
</feature>
<feature type="transmembrane region" description="Helical" evidence="2">
    <location>
        <begin position="248"/>
        <end position="267"/>
    </location>
</feature>
<feature type="compositionally biased region" description="Basic and acidic residues" evidence="1">
    <location>
        <begin position="322"/>
        <end position="339"/>
    </location>
</feature>
<keyword evidence="2" id="KW-1133">Transmembrane helix</keyword>
<evidence type="ECO:0000313" key="5">
    <source>
        <dbReference type="Proteomes" id="UP000185766"/>
    </source>
</evidence>
<keyword evidence="2" id="KW-0472">Membrane</keyword>
<dbReference type="RefSeq" id="WP_074864599.1">
    <property type="nucleotide sequence ID" value="NZ_FOAS01000002.1"/>
</dbReference>
<feature type="transmembrane region" description="Helical" evidence="2">
    <location>
        <begin position="359"/>
        <end position="381"/>
    </location>
</feature>
<keyword evidence="5" id="KW-1185">Reference proteome</keyword>
<organism evidence="4 5">
    <name type="scientific">Atopomonas hussainii</name>
    <dbReference type="NCBI Taxonomy" id="1429083"/>
    <lineage>
        <taxon>Bacteria</taxon>
        <taxon>Pseudomonadati</taxon>
        <taxon>Pseudomonadota</taxon>
        <taxon>Gammaproteobacteria</taxon>
        <taxon>Pseudomonadales</taxon>
        <taxon>Pseudomonadaceae</taxon>
        <taxon>Atopomonas</taxon>
    </lineage>
</organism>
<dbReference type="STRING" id="1429083.GCA_001885685_02879"/>
<evidence type="ECO:0000256" key="1">
    <source>
        <dbReference type="SAM" id="MobiDB-lite"/>
    </source>
</evidence>
<evidence type="ECO:0000256" key="2">
    <source>
        <dbReference type="SAM" id="Phobius"/>
    </source>
</evidence>
<feature type="transmembrane region" description="Helical" evidence="2">
    <location>
        <begin position="38"/>
        <end position="66"/>
    </location>
</feature>
<feature type="domain" description="Protein-glutamine gamma-glutamyltransferase-like C-terminal" evidence="3">
    <location>
        <begin position="441"/>
        <end position="512"/>
    </location>
</feature>
<dbReference type="InterPro" id="IPR025403">
    <property type="entry name" value="TgpA-like_C"/>
</dbReference>
<dbReference type="Proteomes" id="UP000185766">
    <property type="component" value="Unassembled WGS sequence"/>
</dbReference>
<name>A0A1H7GL01_9GAMM</name>
<dbReference type="Pfam" id="PF13559">
    <property type="entry name" value="DUF4129"/>
    <property type="match status" value="1"/>
</dbReference>
<evidence type="ECO:0000259" key="3">
    <source>
        <dbReference type="Pfam" id="PF13559"/>
    </source>
</evidence>
<keyword evidence="2" id="KW-0812">Transmembrane</keyword>
<reference evidence="4 5" key="1">
    <citation type="submission" date="2016-10" db="EMBL/GenBank/DDBJ databases">
        <authorList>
            <person name="de Groot N.N."/>
        </authorList>
    </citation>
    <scope>NUCLEOTIDE SEQUENCE [LARGE SCALE GENOMIC DNA]</scope>
    <source>
        <strain evidence="4 5">JCM 19513</strain>
    </source>
</reference>
<proteinExistence type="predicted"/>
<dbReference type="EMBL" id="FOAS01000002">
    <property type="protein sequence ID" value="SEK38758.1"/>
    <property type="molecule type" value="Genomic_DNA"/>
</dbReference>
<sequence>MQLNNAQVVIRPRSPWEAVDLGTHLARQHAGLLISAQFLAMAAVLGVLSLVLMDYPTVVALIFWWLKPLYDRLPLFILSRALFGERPTLKQALRAWPSQMKAQWFANLTWRRFSPWRSFHLPVTQLEGLNGKPRTARLNVLSMRNSQPAAALTIVGVHLEIVLYFALFALVGMLLPPEVYDGWDFNPSDWLDDEPLWFAHLTNWLYLLVLAVWEPFYVAGGFTLYLNRRTELEAWDTELTFRRIAERLQKGSAALLLCAVCLLPALYSPSSLAAEGLCLPPSSEQLPPEERLLNQALTSQASEKAIHALLDEPPFSNPTTEYELKWGEDEPEKEKTAERDGKTPWWLKWLINSWKNSGGIARAFEVLLWLVVLSALAWLLWHYRHWLADFVGRLQNLKPAVRQRPTTLFGLELDSDSLPDDLAAAAEALWPNDPRQALSLLYRGLLVHLLDEHQVAIKNSHTEYEVLGLINAQQLPQLARYASNLTRHWINLAYGHQLPAASVGPALCQAWRIVLKAAAPLTAPATQAASA</sequence>